<evidence type="ECO:0000313" key="3">
    <source>
        <dbReference type="EMBL" id="CAD7702234.1"/>
    </source>
</evidence>
<feature type="compositionally biased region" description="Polar residues" evidence="1">
    <location>
        <begin position="172"/>
        <end position="196"/>
    </location>
</feature>
<name>A0A8S1JEM0_9CHLO</name>
<sequence>MPIRCREDGQKQLLKTNDEAPNPQVPQWMALIDFWDTWNTGEWANLYPECTEQSLRNELNDVWHKVRRCFWGFELPLSWVSQWAVDGQMQMDWTNSHGESVSHGVMTLHHSLRQPSTVTHGQNERKNSVRSSPIPGVFRRDDQFLHPPSSSASPTHSAGARKLASAIPASECRQSVRPNQQARLPFSLSRTGISTP</sequence>
<evidence type="ECO:0000313" key="2">
    <source>
        <dbReference type="EMBL" id="CAD7697696.1"/>
    </source>
</evidence>
<dbReference type="AlphaFoldDB" id="A0A8S1JEM0"/>
<organism evidence="3 4">
    <name type="scientific">Ostreobium quekettii</name>
    <dbReference type="NCBI Taxonomy" id="121088"/>
    <lineage>
        <taxon>Eukaryota</taxon>
        <taxon>Viridiplantae</taxon>
        <taxon>Chlorophyta</taxon>
        <taxon>core chlorophytes</taxon>
        <taxon>Ulvophyceae</taxon>
        <taxon>TCBD clade</taxon>
        <taxon>Bryopsidales</taxon>
        <taxon>Ostreobineae</taxon>
        <taxon>Ostreobiaceae</taxon>
        <taxon>Ostreobium</taxon>
    </lineage>
</organism>
<keyword evidence="4" id="KW-1185">Reference proteome</keyword>
<dbReference type="EMBL" id="CAJHUC010000700">
    <property type="protein sequence ID" value="CAD7697696.1"/>
    <property type="molecule type" value="Genomic_DNA"/>
</dbReference>
<comment type="caution">
    <text evidence="3">The sequence shown here is derived from an EMBL/GenBank/DDBJ whole genome shotgun (WGS) entry which is preliminary data.</text>
</comment>
<feature type="compositionally biased region" description="Low complexity" evidence="1">
    <location>
        <begin position="146"/>
        <end position="158"/>
    </location>
</feature>
<dbReference type="EMBL" id="CAJHUC010001750">
    <property type="protein sequence ID" value="CAD7702234.1"/>
    <property type="molecule type" value="Genomic_DNA"/>
</dbReference>
<evidence type="ECO:0000256" key="1">
    <source>
        <dbReference type="SAM" id="MobiDB-lite"/>
    </source>
</evidence>
<evidence type="ECO:0000313" key="4">
    <source>
        <dbReference type="Proteomes" id="UP000708148"/>
    </source>
</evidence>
<reference evidence="3" key="1">
    <citation type="submission" date="2020-12" db="EMBL/GenBank/DDBJ databases">
        <authorList>
            <person name="Iha C."/>
        </authorList>
    </citation>
    <scope>NUCLEOTIDE SEQUENCE</scope>
</reference>
<dbReference type="Proteomes" id="UP000708148">
    <property type="component" value="Unassembled WGS sequence"/>
</dbReference>
<protein>
    <submittedName>
        <fullName evidence="3">Uncharacterized protein</fullName>
    </submittedName>
</protein>
<accession>A0A8S1JEM0</accession>
<proteinExistence type="predicted"/>
<feature type="region of interest" description="Disordered" evidence="1">
    <location>
        <begin position="114"/>
        <end position="196"/>
    </location>
</feature>
<gene>
    <name evidence="2" type="ORF">OSTQU699_LOCUS3056</name>
    <name evidence="3" type="ORF">OSTQU699_LOCUS7591</name>
</gene>